<organism evidence="8">
    <name type="scientific">freshwater metagenome</name>
    <dbReference type="NCBI Taxonomy" id="449393"/>
    <lineage>
        <taxon>unclassified sequences</taxon>
        <taxon>metagenomes</taxon>
        <taxon>ecological metagenomes</taxon>
    </lineage>
</organism>
<dbReference type="EMBL" id="CAFBMX010000011">
    <property type="protein sequence ID" value="CAB4942647.1"/>
    <property type="molecule type" value="Genomic_DNA"/>
</dbReference>
<gene>
    <name evidence="8" type="ORF">UFOPK3674_01917</name>
</gene>
<feature type="transmembrane region" description="Helical" evidence="7">
    <location>
        <begin position="49"/>
        <end position="69"/>
    </location>
</feature>
<name>A0A6J7JIK5_9ZZZZ</name>
<reference evidence="8" key="1">
    <citation type="submission" date="2020-05" db="EMBL/GenBank/DDBJ databases">
        <authorList>
            <person name="Chiriac C."/>
            <person name="Salcher M."/>
            <person name="Ghai R."/>
            <person name="Kavagutti S V."/>
        </authorList>
    </citation>
    <scope>NUCLEOTIDE SEQUENCE</scope>
</reference>
<evidence type="ECO:0000256" key="7">
    <source>
        <dbReference type="SAM" id="Phobius"/>
    </source>
</evidence>
<feature type="transmembrane region" description="Helical" evidence="7">
    <location>
        <begin position="216"/>
        <end position="234"/>
    </location>
</feature>
<dbReference type="Pfam" id="PF00953">
    <property type="entry name" value="Glycos_transf_4"/>
    <property type="match status" value="1"/>
</dbReference>
<keyword evidence="4 7" id="KW-0812">Transmembrane</keyword>
<dbReference type="GO" id="GO:0044038">
    <property type="term" value="P:cell wall macromolecule biosynthetic process"/>
    <property type="evidence" value="ECO:0007669"/>
    <property type="project" value="TreeGrafter"/>
</dbReference>
<dbReference type="InterPro" id="IPR018480">
    <property type="entry name" value="PNAcMuramoyl-5peptid_Trfase_CS"/>
</dbReference>
<evidence type="ECO:0000313" key="8">
    <source>
        <dbReference type="EMBL" id="CAB4942647.1"/>
    </source>
</evidence>
<evidence type="ECO:0000256" key="3">
    <source>
        <dbReference type="ARBA" id="ARBA00022679"/>
    </source>
</evidence>
<protein>
    <submittedName>
        <fullName evidence="8">Unannotated protein</fullName>
    </submittedName>
</protein>
<keyword evidence="3" id="KW-0808">Transferase</keyword>
<sequence>MTQRDAIFAFVVAFAAAALLTPLAGRFATRVGAIDQPRDRGLATRETPLLGGLAMFAALVIAGLAFLNLDGAVGDRMVGVLWGAALITLVGALDDRFDLPPVVKFAGQVLAAVIPVAAGVKVDNLTLPFVGALDLGSAGGPITVIGLVFVMNVVNFSDGIDGLAAGVCAIAALTFAVIAFDLDRGTAGTLAAITAGLAMGFLVHNFPPARIFMGDCGSNLLGLLLGCVAVEGAVKTQAVLALVFPLLVLAVPFLDTTFVVLKRMKYRRPVYVADQNHFHHRLSRIGFSQRRTVLYLYAWTVCVGAFALALRFVPYSNEGGTLNLGWALVMVAIGVIVLAASAYLVYTLEILKVRRLSERQLRGRDPLATVADIDADAALRLETGQFDAVRLEDVEASRPQP</sequence>
<evidence type="ECO:0000256" key="2">
    <source>
        <dbReference type="ARBA" id="ARBA00022475"/>
    </source>
</evidence>
<proteinExistence type="predicted"/>
<keyword evidence="6 7" id="KW-0472">Membrane</keyword>
<evidence type="ECO:0000256" key="1">
    <source>
        <dbReference type="ARBA" id="ARBA00004651"/>
    </source>
</evidence>
<dbReference type="GO" id="GO:0071555">
    <property type="term" value="P:cell wall organization"/>
    <property type="evidence" value="ECO:0007669"/>
    <property type="project" value="TreeGrafter"/>
</dbReference>
<dbReference type="AlphaFoldDB" id="A0A6J7JIK5"/>
<feature type="transmembrane region" description="Helical" evidence="7">
    <location>
        <begin position="186"/>
        <end position="204"/>
    </location>
</feature>
<feature type="transmembrane region" description="Helical" evidence="7">
    <location>
        <begin position="294"/>
        <end position="313"/>
    </location>
</feature>
<evidence type="ECO:0000256" key="4">
    <source>
        <dbReference type="ARBA" id="ARBA00022692"/>
    </source>
</evidence>
<keyword evidence="2" id="KW-1003">Cell membrane</keyword>
<accession>A0A6J7JIK5</accession>
<evidence type="ECO:0000256" key="5">
    <source>
        <dbReference type="ARBA" id="ARBA00022989"/>
    </source>
</evidence>
<dbReference type="PANTHER" id="PTHR22926:SF3">
    <property type="entry name" value="UNDECAPRENYL-PHOSPHATE ALPHA-N-ACETYLGLUCOSAMINYL 1-PHOSPHATE TRANSFERASE"/>
    <property type="match status" value="1"/>
</dbReference>
<feature type="transmembrane region" description="Helical" evidence="7">
    <location>
        <begin position="76"/>
        <end position="93"/>
    </location>
</feature>
<feature type="transmembrane region" description="Helical" evidence="7">
    <location>
        <begin position="129"/>
        <end position="150"/>
    </location>
</feature>
<dbReference type="GO" id="GO:0009103">
    <property type="term" value="P:lipopolysaccharide biosynthetic process"/>
    <property type="evidence" value="ECO:0007669"/>
    <property type="project" value="TreeGrafter"/>
</dbReference>
<dbReference type="GO" id="GO:0016780">
    <property type="term" value="F:phosphotransferase activity, for other substituted phosphate groups"/>
    <property type="evidence" value="ECO:0007669"/>
    <property type="project" value="InterPro"/>
</dbReference>
<feature type="transmembrane region" description="Helical" evidence="7">
    <location>
        <begin position="240"/>
        <end position="261"/>
    </location>
</feature>
<comment type="subcellular location">
    <subcellularLocation>
        <location evidence="1">Cell membrane</location>
        <topology evidence="1">Multi-pass membrane protein</topology>
    </subcellularLocation>
</comment>
<dbReference type="PROSITE" id="PS01348">
    <property type="entry name" value="MRAY_2"/>
    <property type="match status" value="1"/>
</dbReference>
<dbReference type="CDD" id="cd06853">
    <property type="entry name" value="GT_WecA_like"/>
    <property type="match status" value="1"/>
</dbReference>
<keyword evidence="5 7" id="KW-1133">Transmembrane helix</keyword>
<dbReference type="InterPro" id="IPR000715">
    <property type="entry name" value="Glycosyl_transferase_4"/>
</dbReference>
<dbReference type="GO" id="GO:0005886">
    <property type="term" value="C:plasma membrane"/>
    <property type="evidence" value="ECO:0007669"/>
    <property type="project" value="UniProtKB-SubCell"/>
</dbReference>
<feature type="transmembrane region" description="Helical" evidence="7">
    <location>
        <begin position="162"/>
        <end position="180"/>
    </location>
</feature>
<feature type="transmembrane region" description="Helical" evidence="7">
    <location>
        <begin position="325"/>
        <end position="346"/>
    </location>
</feature>
<dbReference type="PANTHER" id="PTHR22926">
    <property type="entry name" value="PHOSPHO-N-ACETYLMURAMOYL-PENTAPEPTIDE-TRANSFERASE"/>
    <property type="match status" value="1"/>
</dbReference>
<evidence type="ECO:0000256" key="6">
    <source>
        <dbReference type="ARBA" id="ARBA00023136"/>
    </source>
</evidence>